<comment type="caution">
    <text evidence="2">The sequence shown here is derived from an EMBL/GenBank/DDBJ whole genome shotgun (WGS) entry which is preliminary data.</text>
</comment>
<reference evidence="2" key="1">
    <citation type="submission" date="2023-11" db="EMBL/GenBank/DDBJ databases">
        <title>Genome assemblies of two species of porcelain crab, Petrolisthes cinctipes and Petrolisthes manimaculis (Anomura: Porcellanidae).</title>
        <authorList>
            <person name="Angst P."/>
        </authorList>
    </citation>
    <scope>NUCLEOTIDE SEQUENCE</scope>
    <source>
        <strain evidence="2">PB745_02</strain>
        <tissue evidence="2">Gill</tissue>
    </source>
</reference>
<feature type="compositionally biased region" description="Gly residues" evidence="1">
    <location>
        <begin position="1"/>
        <end position="11"/>
    </location>
</feature>
<evidence type="ECO:0000313" key="2">
    <source>
        <dbReference type="EMBL" id="KAK4291597.1"/>
    </source>
</evidence>
<evidence type="ECO:0000256" key="1">
    <source>
        <dbReference type="SAM" id="MobiDB-lite"/>
    </source>
</evidence>
<protein>
    <submittedName>
        <fullName evidence="2">Uncharacterized protein</fullName>
    </submittedName>
</protein>
<dbReference type="EMBL" id="JAWZYT010005105">
    <property type="protein sequence ID" value="KAK4291597.1"/>
    <property type="molecule type" value="Genomic_DNA"/>
</dbReference>
<keyword evidence="3" id="KW-1185">Reference proteome</keyword>
<sequence length="117" mass="13225">MESVGEGGGRYGEGRLEHEYSKSGTGENEDRKEKWRIRHREGRLARWEPDSILENGRDMEGGKEKGLREGGGIRVRGWLEGRREDGRRDGGKMDVERETVNIKAGGREGSGLGWRND</sequence>
<feature type="compositionally biased region" description="Basic and acidic residues" evidence="1">
    <location>
        <begin position="12"/>
        <end position="21"/>
    </location>
</feature>
<proteinExistence type="predicted"/>
<organism evidence="2 3">
    <name type="scientific">Petrolisthes manimaculis</name>
    <dbReference type="NCBI Taxonomy" id="1843537"/>
    <lineage>
        <taxon>Eukaryota</taxon>
        <taxon>Metazoa</taxon>
        <taxon>Ecdysozoa</taxon>
        <taxon>Arthropoda</taxon>
        <taxon>Crustacea</taxon>
        <taxon>Multicrustacea</taxon>
        <taxon>Malacostraca</taxon>
        <taxon>Eumalacostraca</taxon>
        <taxon>Eucarida</taxon>
        <taxon>Decapoda</taxon>
        <taxon>Pleocyemata</taxon>
        <taxon>Anomura</taxon>
        <taxon>Galatheoidea</taxon>
        <taxon>Porcellanidae</taxon>
        <taxon>Petrolisthes</taxon>
    </lineage>
</organism>
<accession>A0AAE1NLC9</accession>
<feature type="region of interest" description="Disordered" evidence="1">
    <location>
        <begin position="1"/>
        <end position="35"/>
    </location>
</feature>
<dbReference type="Proteomes" id="UP001292094">
    <property type="component" value="Unassembled WGS sequence"/>
</dbReference>
<evidence type="ECO:0000313" key="3">
    <source>
        <dbReference type="Proteomes" id="UP001292094"/>
    </source>
</evidence>
<gene>
    <name evidence="2" type="ORF">Pmani_035584</name>
</gene>
<dbReference type="AlphaFoldDB" id="A0AAE1NLC9"/>
<name>A0AAE1NLC9_9EUCA</name>